<comment type="caution">
    <text evidence="1">The sequence shown here is derived from an EMBL/GenBank/DDBJ whole genome shotgun (WGS) entry which is preliminary data.</text>
</comment>
<accession>A0A853IKF1</accession>
<dbReference type="AlphaFoldDB" id="A0A853IKF1"/>
<sequence>MITQSISSWNDVRFFFENKDYKNELTSTSVDITAHCFNLLNKALQRDSYNKKQQSIWIAEALKDMLDQPHDEFMLLLDTDTSNRHKGLEMKTIFLTLPIEIDRQLEDKVDYINETEVGLIGVKRRIIYTAIYRRYWKMNAFGKELPLDDV</sequence>
<keyword evidence="2" id="KW-1185">Reference proteome</keyword>
<dbReference type="EMBL" id="JACCKB010000100">
    <property type="protein sequence ID" value="NYZ69555.1"/>
    <property type="molecule type" value="Genomic_DNA"/>
</dbReference>
<gene>
    <name evidence="1" type="ORF">H0A36_26415</name>
</gene>
<dbReference type="RefSeq" id="WP_180571538.1">
    <property type="nucleotide sequence ID" value="NZ_JACCKB010000100.1"/>
</dbReference>
<dbReference type="Proteomes" id="UP000569732">
    <property type="component" value="Unassembled WGS sequence"/>
</dbReference>
<name>A0A853IKF1_9GAMM</name>
<evidence type="ECO:0000313" key="1">
    <source>
        <dbReference type="EMBL" id="NYZ69555.1"/>
    </source>
</evidence>
<evidence type="ECO:0000313" key="2">
    <source>
        <dbReference type="Proteomes" id="UP000569732"/>
    </source>
</evidence>
<organism evidence="1 2">
    <name type="scientific">Spartinivicinus marinus</name>
    <dbReference type="NCBI Taxonomy" id="2994442"/>
    <lineage>
        <taxon>Bacteria</taxon>
        <taxon>Pseudomonadati</taxon>
        <taxon>Pseudomonadota</taxon>
        <taxon>Gammaproteobacteria</taxon>
        <taxon>Oceanospirillales</taxon>
        <taxon>Zooshikellaceae</taxon>
        <taxon>Spartinivicinus</taxon>
    </lineage>
</organism>
<reference evidence="1 2" key="1">
    <citation type="submission" date="2020-07" db="EMBL/GenBank/DDBJ databases">
        <title>Endozoicomonas sp. nov., isolated from sediment.</title>
        <authorList>
            <person name="Gu T."/>
        </authorList>
    </citation>
    <scope>NUCLEOTIDE SEQUENCE [LARGE SCALE GENOMIC DNA]</scope>
    <source>
        <strain evidence="1 2">SM1973</strain>
    </source>
</reference>
<proteinExistence type="predicted"/>
<protein>
    <submittedName>
        <fullName evidence="1">Uncharacterized protein</fullName>
    </submittedName>
</protein>